<gene>
    <name evidence="8" type="ORF">CKA38_10855</name>
</gene>
<evidence type="ECO:0000256" key="2">
    <source>
        <dbReference type="ARBA" id="ARBA00012652"/>
    </source>
</evidence>
<dbReference type="Pfam" id="PF17390">
    <property type="entry name" value="Bac_rhamnosid_C"/>
    <property type="match status" value="1"/>
</dbReference>
<sequence>MSQTTLRLSMKNKPALILIFALVLSCAALGAATIRPVEPRCEHRDNPLGLRETWPRLTWRLEAVNAADRGLSQSAWQILVASSPEKLKADEGDIWDSGRVTGADVRAVFAGRKLDTLQQVWWKVRVWDGGGLASGWSETATWSRGLEETVTLQDWPGGWIGLDPDDRQRNENLTDAQRERAARRMLKWVTAVTKDHQRPAQSADGSKAATALTAWFKKSFHIKDKPRISRAVIWLVPDMECEVWVNGERAGAAARWNVTRQIDIGSFLINGNNLVALRVTQDDGNAPAVFGEIEMFIPSGTRREPIDGNWLAALSDAARPDAPELAGDDTWSKPEAKTRLRSFTNGTHYYAPAAMLRKEFSVGKPVRRALLVATAAGVYEAEINGRRVGHDFFSPGWTEYRRRLHAQTYDVTALLNDGANAIGITLADGWFSGTVGAWGLLGKRQAYGGFPRARALLVIEHDDGSVTQVPTDSSWKASFGPIRYADLMQGCGYDARLDMPGWTLPGFDDAKWKKPNSGEKPRLADGPRPFAQTVIEGATLDGVRITETLPARSVRKTAPGTWLVDFGQNFVGWARLNARGTAGTHVIFRHGEILNPDGTLHTTNLRGAAQVDEFWMRDGEQVLEPRFTFHGFRYLEVRGLEHEPSATDFTGIVTHTPIKRTGWFECSNPLLNQLYSNIIWSQRGNHLEIPTDCPQRDERLGWTGDIQFFGGTSVYNYDMRALLERWLETLIADSQNAAGTFPGNAPAYPGYHMRPSSGWGDAAIVVPYILWRQYGETRPIERHFDALLRYMDWLERRSRDGIVVVRSSLGDWLNKGGTAKKEVIDTAFYAYVCDLMSQMAALIGRDAEAARFQKLHKEVRAAFEREFLLADGSIFESSQTGYALAFTMGLVPEHLREKMSAKFNDSIEAFDWHLATGFIGTARLMPALFNAGLDDTAWRVLLQESYPSWLYQVKLGATTMWEAWDGFIPETGRIKGSLNHYAFGAVGESFYRHIAGINTATPGFRDIVIRPRLGGGLTHARAAYEAVTGRVESGWEKLPDGGLALDVTIPVGSRARIFIPARAASAVTESGRALGAAPGVRVLTSEISGEVVCETGSGVYRFEVKP</sequence>
<name>A0A2U8E460_9BACT</name>
<dbReference type="InterPro" id="IPR012341">
    <property type="entry name" value="6hp_glycosidase-like_sf"/>
</dbReference>
<evidence type="ECO:0000256" key="3">
    <source>
        <dbReference type="ARBA" id="ARBA00022801"/>
    </source>
</evidence>
<feature type="domain" description="Alpha-L-rhamnosidase concanavalin-like" evidence="4">
    <location>
        <begin position="555"/>
        <end position="655"/>
    </location>
</feature>
<dbReference type="AlphaFoldDB" id="A0A2U8E460"/>
<keyword evidence="3" id="KW-0378">Hydrolase</keyword>
<dbReference type="PROSITE" id="PS51257">
    <property type="entry name" value="PROKAR_LIPOPROTEIN"/>
    <property type="match status" value="1"/>
</dbReference>
<evidence type="ECO:0000259" key="6">
    <source>
        <dbReference type="Pfam" id="PF17389"/>
    </source>
</evidence>
<accession>A0A2U8E460</accession>
<dbReference type="Pfam" id="PF17389">
    <property type="entry name" value="Bac_rhamnosid6H"/>
    <property type="match status" value="1"/>
</dbReference>
<dbReference type="Proteomes" id="UP000244896">
    <property type="component" value="Chromosome"/>
</dbReference>
<dbReference type="Pfam" id="PF05592">
    <property type="entry name" value="Bac_rhamnosid"/>
    <property type="match status" value="1"/>
</dbReference>
<comment type="catalytic activity">
    <reaction evidence="1">
        <text>Hydrolysis of terminal non-reducing alpha-L-rhamnose residues in alpha-L-rhamnosides.</text>
        <dbReference type="EC" id="3.2.1.40"/>
    </reaction>
</comment>
<evidence type="ECO:0000313" key="9">
    <source>
        <dbReference type="Proteomes" id="UP000244896"/>
    </source>
</evidence>
<dbReference type="EC" id="3.2.1.40" evidence="2"/>
<dbReference type="SUPFAM" id="SSF49785">
    <property type="entry name" value="Galactose-binding domain-like"/>
    <property type="match status" value="1"/>
</dbReference>
<dbReference type="EMBL" id="CP023004">
    <property type="protein sequence ID" value="AWI09683.1"/>
    <property type="molecule type" value="Genomic_DNA"/>
</dbReference>
<proteinExistence type="predicted"/>
<dbReference type="InterPro" id="IPR035398">
    <property type="entry name" value="Bac_rhamnosid_C"/>
</dbReference>
<dbReference type="InterPro" id="IPR016007">
    <property type="entry name" value="Alpha_rhamnosid"/>
</dbReference>
<dbReference type="Gene3D" id="2.60.40.10">
    <property type="entry name" value="Immunoglobulins"/>
    <property type="match status" value="1"/>
</dbReference>
<evidence type="ECO:0000259" key="4">
    <source>
        <dbReference type="Pfam" id="PF05592"/>
    </source>
</evidence>
<evidence type="ECO:0000259" key="7">
    <source>
        <dbReference type="Pfam" id="PF17390"/>
    </source>
</evidence>
<organism evidence="8 9">
    <name type="scientific">Ereboglobus luteus</name>
    <dbReference type="NCBI Taxonomy" id="1796921"/>
    <lineage>
        <taxon>Bacteria</taxon>
        <taxon>Pseudomonadati</taxon>
        <taxon>Verrucomicrobiota</taxon>
        <taxon>Opitutia</taxon>
        <taxon>Opitutales</taxon>
        <taxon>Opitutaceae</taxon>
        <taxon>Ereboglobus</taxon>
    </lineage>
</organism>
<dbReference type="InterPro" id="IPR008902">
    <property type="entry name" value="Rhamnosid_concanavalin"/>
</dbReference>
<dbReference type="PANTHER" id="PTHR33307">
    <property type="entry name" value="ALPHA-RHAMNOSIDASE (EUROFUNG)"/>
    <property type="match status" value="1"/>
</dbReference>
<dbReference type="InterPro" id="IPR013737">
    <property type="entry name" value="Bac_rhamnosid_N"/>
</dbReference>
<feature type="domain" description="Alpha-L-rhamnosidase C-terminal" evidence="7">
    <location>
        <begin position="996"/>
        <end position="1071"/>
    </location>
</feature>
<dbReference type="PIRSF" id="PIRSF010631">
    <property type="entry name" value="A-rhamnsds"/>
    <property type="match status" value="1"/>
</dbReference>
<evidence type="ECO:0000256" key="1">
    <source>
        <dbReference type="ARBA" id="ARBA00001445"/>
    </source>
</evidence>
<dbReference type="GO" id="GO:0030596">
    <property type="term" value="F:alpha-L-rhamnosidase activity"/>
    <property type="evidence" value="ECO:0007669"/>
    <property type="project" value="UniProtKB-EC"/>
</dbReference>
<feature type="domain" description="Bacterial alpha-L-rhamnosidase N-terminal" evidence="5">
    <location>
        <begin position="364"/>
        <end position="521"/>
    </location>
</feature>
<dbReference type="InterPro" id="IPR035396">
    <property type="entry name" value="Bac_rhamnosid6H"/>
</dbReference>
<dbReference type="Pfam" id="PF08531">
    <property type="entry name" value="Bac_rhamnosid_N"/>
    <property type="match status" value="1"/>
</dbReference>
<evidence type="ECO:0000259" key="5">
    <source>
        <dbReference type="Pfam" id="PF08531"/>
    </source>
</evidence>
<dbReference type="GO" id="GO:0005975">
    <property type="term" value="P:carbohydrate metabolic process"/>
    <property type="evidence" value="ECO:0007669"/>
    <property type="project" value="InterPro"/>
</dbReference>
<keyword evidence="9" id="KW-1185">Reference proteome</keyword>
<dbReference type="InterPro" id="IPR013783">
    <property type="entry name" value="Ig-like_fold"/>
</dbReference>
<dbReference type="KEGG" id="elut:CKA38_10855"/>
<dbReference type="Pfam" id="PF25788">
    <property type="entry name" value="Ig_Rha78A_N"/>
    <property type="match status" value="1"/>
</dbReference>
<evidence type="ECO:0000313" key="8">
    <source>
        <dbReference type="EMBL" id="AWI09683.1"/>
    </source>
</evidence>
<dbReference type="Gene3D" id="1.50.10.10">
    <property type="match status" value="1"/>
</dbReference>
<dbReference type="SUPFAM" id="SSF48208">
    <property type="entry name" value="Six-hairpin glycosidases"/>
    <property type="match status" value="1"/>
</dbReference>
<dbReference type="Gene3D" id="2.60.420.10">
    <property type="entry name" value="Maltose phosphorylase, domain 3"/>
    <property type="match status" value="1"/>
</dbReference>
<dbReference type="InterPro" id="IPR008979">
    <property type="entry name" value="Galactose-bd-like_sf"/>
</dbReference>
<dbReference type="InterPro" id="IPR008928">
    <property type="entry name" value="6-hairpin_glycosidase_sf"/>
</dbReference>
<dbReference type="Gene3D" id="2.60.120.260">
    <property type="entry name" value="Galactose-binding domain-like"/>
    <property type="match status" value="3"/>
</dbReference>
<protein>
    <recommendedName>
        <fullName evidence="2">alpha-L-rhamnosidase</fullName>
        <ecNumber evidence="2">3.2.1.40</ecNumber>
    </recommendedName>
</protein>
<reference evidence="8 9" key="1">
    <citation type="journal article" date="2018" name="Syst. Appl. Microbiol.">
        <title>Ereboglobus luteus gen. nov. sp. nov. from cockroach guts, and new insights into the oxygen relationship of the genera Opitutus and Didymococcus (Verrucomicrobia: Opitutaceae).</title>
        <authorList>
            <person name="Tegtmeier D."/>
            <person name="Belitz A."/>
            <person name="Radek R."/>
            <person name="Heimerl T."/>
            <person name="Brune A."/>
        </authorList>
    </citation>
    <scope>NUCLEOTIDE SEQUENCE [LARGE SCALE GENOMIC DNA]</scope>
    <source>
        <strain evidence="8 9">Ho45</strain>
    </source>
</reference>
<dbReference type="PANTHER" id="PTHR33307:SF6">
    <property type="entry name" value="ALPHA-RHAMNOSIDASE (EUROFUNG)-RELATED"/>
    <property type="match status" value="1"/>
</dbReference>
<feature type="domain" description="Alpha-L-rhamnosidase six-hairpin glycosidase" evidence="6">
    <location>
        <begin position="659"/>
        <end position="994"/>
    </location>
</feature>